<dbReference type="STRING" id="1379270.GEMMAAP_02770"/>
<evidence type="ECO:0008006" key="15">
    <source>
        <dbReference type="Google" id="ProtNLM"/>
    </source>
</evidence>
<evidence type="ECO:0000256" key="1">
    <source>
        <dbReference type="ARBA" id="ARBA00004571"/>
    </source>
</evidence>
<dbReference type="InterPro" id="IPR000531">
    <property type="entry name" value="Beta-barrel_TonB"/>
</dbReference>
<dbReference type="KEGG" id="gph:GEMMAAP_02770"/>
<keyword evidence="14" id="KW-1185">Reference proteome</keyword>
<evidence type="ECO:0000313" key="14">
    <source>
        <dbReference type="Proteomes" id="UP000076404"/>
    </source>
</evidence>
<dbReference type="InterPro" id="IPR023996">
    <property type="entry name" value="TonB-dep_OMP_SusC/RagA"/>
</dbReference>
<dbReference type="InterPro" id="IPR037066">
    <property type="entry name" value="Plug_dom_sf"/>
</dbReference>
<evidence type="ECO:0000313" key="13">
    <source>
        <dbReference type="EMBL" id="AMW04053.1"/>
    </source>
</evidence>
<dbReference type="InterPro" id="IPR036942">
    <property type="entry name" value="Beta-barrel_TonB_sf"/>
</dbReference>
<keyword evidence="4 8" id="KW-0812">Transmembrane</keyword>
<protein>
    <recommendedName>
        <fullName evidence="15">TonB-dependent receptor</fullName>
    </recommendedName>
</protein>
<dbReference type="eggNOG" id="COG4206">
    <property type="taxonomic scope" value="Bacteria"/>
</dbReference>
<dbReference type="SUPFAM" id="SSF56935">
    <property type="entry name" value="Porins"/>
    <property type="match status" value="1"/>
</dbReference>
<keyword evidence="3 8" id="KW-1134">Transmembrane beta strand</keyword>
<dbReference type="Pfam" id="PF00593">
    <property type="entry name" value="TonB_dep_Rec_b-barrel"/>
    <property type="match status" value="1"/>
</dbReference>
<dbReference type="Pfam" id="PF07715">
    <property type="entry name" value="Plug"/>
    <property type="match status" value="1"/>
</dbReference>
<evidence type="ECO:0000256" key="4">
    <source>
        <dbReference type="ARBA" id="ARBA00022692"/>
    </source>
</evidence>
<evidence type="ECO:0000259" key="11">
    <source>
        <dbReference type="Pfam" id="PF00593"/>
    </source>
</evidence>
<dbReference type="NCBIfam" id="TIGR04057">
    <property type="entry name" value="SusC_RagA_signa"/>
    <property type="match status" value="1"/>
</dbReference>
<comment type="subcellular location">
    <subcellularLocation>
        <location evidence="1 8">Cell outer membrane</location>
        <topology evidence="1 8">Multi-pass membrane protein</topology>
    </subcellularLocation>
</comment>
<organism evidence="13 14">
    <name type="scientific">Gemmatimonas phototrophica</name>
    <dbReference type="NCBI Taxonomy" id="1379270"/>
    <lineage>
        <taxon>Bacteria</taxon>
        <taxon>Pseudomonadati</taxon>
        <taxon>Gemmatimonadota</taxon>
        <taxon>Gemmatimonadia</taxon>
        <taxon>Gemmatimonadales</taxon>
        <taxon>Gemmatimonadaceae</taxon>
        <taxon>Gemmatimonas</taxon>
    </lineage>
</organism>
<dbReference type="GO" id="GO:0009279">
    <property type="term" value="C:cell outer membrane"/>
    <property type="evidence" value="ECO:0007669"/>
    <property type="project" value="UniProtKB-SubCell"/>
</dbReference>
<keyword evidence="2 8" id="KW-0813">Transport</keyword>
<feature type="domain" description="TonB-dependent receptor plug" evidence="12">
    <location>
        <begin position="125"/>
        <end position="251"/>
    </location>
</feature>
<gene>
    <name evidence="13" type="ORF">GEMMAAP_02770</name>
</gene>
<dbReference type="InterPro" id="IPR008969">
    <property type="entry name" value="CarboxyPept-like_regulatory"/>
</dbReference>
<dbReference type="InterPro" id="IPR012910">
    <property type="entry name" value="Plug_dom"/>
</dbReference>
<evidence type="ECO:0000259" key="12">
    <source>
        <dbReference type="Pfam" id="PF07715"/>
    </source>
</evidence>
<feature type="chain" id="PRO_5007506740" description="TonB-dependent receptor" evidence="10">
    <location>
        <begin position="25"/>
        <end position="1027"/>
    </location>
</feature>
<accession>A0A143BHI2</accession>
<dbReference type="Gene3D" id="2.170.130.10">
    <property type="entry name" value="TonB-dependent receptor, plug domain"/>
    <property type="match status" value="1"/>
</dbReference>
<dbReference type="Pfam" id="PF13715">
    <property type="entry name" value="CarbopepD_reg_2"/>
    <property type="match status" value="1"/>
</dbReference>
<proteinExistence type="inferred from homology"/>
<dbReference type="PROSITE" id="PS52016">
    <property type="entry name" value="TONB_DEPENDENT_REC_3"/>
    <property type="match status" value="1"/>
</dbReference>
<evidence type="ECO:0000256" key="3">
    <source>
        <dbReference type="ARBA" id="ARBA00022452"/>
    </source>
</evidence>
<dbReference type="Gene3D" id="2.60.40.1120">
    <property type="entry name" value="Carboxypeptidase-like, regulatory domain"/>
    <property type="match status" value="1"/>
</dbReference>
<dbReference type="InterPro" id="IPR023997">
    <property type="entry name" value="TonB-dep_OMP_SusC/RagA_CS"/>
</dbReference>
<keyword evidence="10" id="KW-0732">Signal</keyword>
<dbReference type="InterPro" id="IPR039426">
    <property type="entry name" value="TonB-dep_rcpt-like"/>
</dbReference>
<reference evidence="13 14" key="1">
    <citation type="journal article" date="2014" name="Proc. Natl. Acad. Sci. U.S.A.">
        <title>Functional type 2 photosynthetic reaction centers found in the rare bacterial phylum Gemmatimonadetes.</title>
        <authorList>
            <person name="Zeng Y."/>
            <person name="Feng F."/>
            <person name="Medova H."/>
            <person name="Dean J."/>
            <person name="Koblizek M."/>
        </authorList>
    </citation>
    <scope>NUCLEOTIDE SEQUENCE [LARGE SCALE GENOMIC DNA]</scope>
    <source>
        <strain evidence="13 14">AP64</strain>
    </source>
</reference>
<evidence type="ECO:0000256" key="7">
    <source>
        <dbReference type="ARBA" id="ARBA00023237"/>
    </source>
</evidence>
<evidence type="ECO:0000256" key="6">
    <source>
        <dbReference type="ARBA" id="ARBA00023136"/>
    </source>
</evidence>
<comment type="similarity">
    <text evidence="8 9">Belongs to the TonB-dependent receptor family.</text>
</comment>
<keyword evidence="6 8" id="KW-0472">Membrane</keyword>
<dbReference type="Gene3D" id="2.40.170.20">
    <property type="entry name" value="TonB-dependent receptor, beta-barrel domain"/>
    <property type="match status" value="1"/>
</dbReference>
<dbReference type="Proteomes" id="UP000076404">
    <property type="component" value="Chromosome"/>
</dbReference>
<keyword evidence="7 8" id="KW-0998">Cell outer membrane</keyword>
<evidence type="ECO:0000256" key="10">
    <source>
        <dbReference type="SAM" id="SignalP"/>
    </source>
</evidence>
<evidence type="ECO:0000256" key="5">
    <source>
        <dbReference type="ARBA" id="ARBA00023077"/>
    </source>
</evidence>
<evidence type="ECO:0000256" key="8">
    <source>
        <dbReference type="PROSITE-ProRule" id="PRU01360"/>
    </source>
</evidence>
<feature type="signal peptide" evidence="10">
    <location>
        <begin position="1"/>
        <end position="24"/>
    </location>
</feature>
<keyword evidence="5 9" id="KW-0798">TonB box</keyword>
<reference evidence="13 14" key="2">
    <citation type="journal article" date="2016" name="Environ. Microbiol. Rep.">
        <title>Metagenomic evidence for the presence of phototrophic Gemmatimonadetes bacteria in diverse environments.</title>
        <authorList>
            <person name="Zeng Y."/>
            <person name="Baumbach J."/>
            <person name="Barbosa E.G."/>
            <person name="Azevedo V."/>
            <person name="Zhang C."/>
            <person name="Koblizek M."/>
        </authorList>
    </citation>
    <scope>NUCLEOTIDE SEQUENCE [LARGE SCALE GENOMIC DNA]</scope>
    <source>
        <strain evidence="13 14">AP64</strain>
    </source>
</reference>
<feature type="domain" description="TonB-dependent receptor-like beta-barrel" evidence="11">
    <location>
        <begin position="518"/>
        <end position="984"/>
    </location>
</feature>
<sequence length="1027" mass="110058">MAVGVRWLAAAAAGTLLSASQVSAQQTGRVSGRVVDSASTGVLANASVQVVGTQVGTYTRNDGGFLLPAVPAGQQRLRIARIGYTAKEVTVTVTANGQAAVEVALSAIASQLTAVVTTGYGQQRKEAITGAVATVKGDDANVGVQPNATGLLTGRVAGVNVIANNGEPGGGAQIRIRGGTSISASNDPLYVIDGVPIQNDQTEASGIGIGGGAALARNPLNMLNPNDIANITVLKDASATAIYGSRGANGVVLIETKRGSAGVSSMEYETFVAASSPSNTLDVLSGSEYRTFVQQQVTAGKLAASALTNLGTSNTDWEKELMRSSSTVNHNLSFSGGTSTTQYRASLNYLDQNGVVVSNGFRRFQGRLNATHAALDGKLRVNFNMTSSKVDNDYLPFENTGGFEGGVFTNMVIFNPTRPITTTTDGVTSFYEIGPGRQSVRNPVAIAEQVADVATTNRTLGNIQATYSLTDYLTASVNVGSDRTSGVRKTYFPRASAVGAEWNGRARQVNRGLSNNTLQSLLTFAPRLSDTQELEVVGGYEYSDFDNGEFGAEGRNYLTDAFSFNNLGGGGTLIAPFSFREQSRLVSFFGKANYSFKDRYFLTGVIRRDGSSRFGEGNKWAVFPAVSVGWKISDEGFMQGKGFSNLRLRAGYGLQGNQAVSPYASLILLEPNNGARYPFGDVVTTGVVPTRNENPNLKWEQTAQYNVAAEFGFKDNKYTGTLEYYRKNTEDLLLTVAVPQPALVPTRLENVGSLHNTGIEFSFDANLIEKKNLTYTTGIVASIERNEVDDLGGQTFIRTSGISGQGQSGNTAQRLIPGQPLGTFWGPEFVNVNAEGKQVFNNYKVTRTNGAVTSRTLDGTTTAPDADDFGIIGNANPAFSLGWRGNLRWNKWDMSYLWRGEFGRDVFNNTALVYSTQSAVLQGRNFLKSALDQKDGITEPAIYSSRWIEDGSFFRLQNVTVGYTFKIPGTRSNTARFYVSGDNLLLFTPYSGYDPEVFVDAGLASRGVDYLVYPRARTFTSGLRVQF</sequence>
<name>A0A143BHI2_9BACT</name>
<evidence type="ECO:0000256" key="2">
    <source>
        <dbReference type="ARBA" id="ARBA00022448"/>
    </source>
</evidence>
<dbReference type="SUPFAM" id="SSF49464">
    <property type="entry name" value="Carboxypeptidase regulatory domain-like"/>
    <property type="match status" value="1"/>
</dbReference>
<dbReference type="AlphaFoldDB" id="A0A143BHI2"/>
<dbReference type="EMBL" id="CP011454">
    <property type="protein sequence ID" value="AMW04053.1"/>
    <property type="molecule type" value="Genomic_DNA"/>
</dbReference>
<dbReference type="NCBIfam" id="TIGR04056">
    <property type="entry name" value="OMP_RagA_SusC"/>
    <property type="match status" value="1"/>
</dbReference>
<evidence type="ECO:0000256" key="9">
    <source>
        <dbReference type="RuleBase" id="RU003357"/>
    </source>
</evidence>